<evidence type="ECO:0008006" key="3">
    <source>
        <dbReference type="Google" id="ProtNLM"/>
    </source>
</evidence>
<protein>
    <recommendedName>
        <fullName evidence="3">MATH domain-containing protein</fullName>
    </recommendedName>
</protein>
<evidence type="ECO:0000313" key="1">
    <source>
        <dbReference type="EMBL" id="GBN21734.1"/>
    </source>
</evidence>
<sequence>MAGESRNRTVDVKRDVYHGNILHSFSYTFKLPNLDMRAPWTFREEFRTRCESGPSSWSCEMVFHKVEDNGKVSFPVTLKRTDSGSNAVKVLVDPQIYDDFGRNLTDSWVVKGEGIRGGDVLEKTLEGDFSNTAEGFCFILQLRVQIFIFVMYCHSTSTV</sequence>
<name>A0A4Y2M598_ARAVE</name>
<evidence type="ECO:0000313" key="2">
    <source>
        <dbReference type="Proteomes" id="UP000499080"/>
    </source>
</evidence>
<dbReference type="EMBL" id="BGPR01006772">
    <property type="protein sequence ID" value="GBN21734.1"/>
    <property type="molecule type" value="Genomic_DNA"/>
</dbReference>
<organism evidence="1 2">
    <name type="scientific">Araneus ventricosus</name>
    <name type="common">Orbweaver spider</name>
    <name type="synonym">Epeira ventricosa</name>
    <dbReference type="NCBI Taxonomy" id="182803"/>
    <lineage>
        <taxon>Eukaryota</taxon>
        <taxon>Metazoa</taxon>
        <taxon>Ecdysozoa</taxon>
        <taxon>Arthropoda</taxon>
        <taxon>Chelicerata</taxon>
        <taxon>Arachnida</taxon>
        <taxon>Araneae</taxon>
        <taxon>Araneomorphae</taxon>
        <taxon>Entelegynae</taxon>
        <taxon>Araneoidea</taxon>
        <taxon>Araneidae</taxon>
        <taxon>Araneus</taxon>
    </lineage>
</organism>
<gene>
    <name evidence="1" type="ORF">AVEN_171318_1</name>
</gene>
<reference evidence="1 2" key="1">
    <citation type="journal article" date="2019" name="Sci. Rep.">
        <title>Orb-weaving spider Araneus ventricosus genome elucidates the spidroin gene catalogue.</title>
        <authorList>
            <person name="Kono N."/>
            <person name="Nakamura H."/>
            <person name="Ohtoshi R."/>
            <person name="Moran D.A.P."/>
            <person name="Shinohara A."/>
            <person name="Yoshida Y."/>
            <person name="Fujiwara M."/>
            <person name="Mori M."/>
            <person name="Tomita M."/>
            <person name="Arakawa K."/>
        </authorList>
    </citation>
    <scope>NUCLEOTIDE SEQUENCE [LARGE SCALE GENOMIC DNA]</scope>
</reference>
<keyword evidence="2" id="KW-1185">Reference proteome</keyword>
<comment type="caution">
    <text evidence="1">The sequence shown here is derived from an EMBL/GenBank/DDBJ whole genome shotgun (WGS) entry which is preliminary data.</text>
</comment>
<dbReference type="Proteomes" id="UP000499080">
    <property type="component" value="Unassembled WGS sequence"/>
</dbReference>
<accession>A0A4Y2M598</accession>
<dbReference type="AlphaFoldDB" id="A0A4Y2M598"/>
<proteinExistence type="predicted"/>